<dbReference type="Proteomes" id="UP000027138">
    <property type="component" value="Unassembled WGS sequence"/>
</dbReference>
<proteinExistence type="predicted"/>
<accession>A0A067KJQ1</accession>
<reference evidence="1 2" key="1">
    <citation type="journal article" date="2014" name="PLoS ONE">
        <title>Global Analysis of Gene Expression Profiles in Physic Nut (Jatropha curcas L.) Seedlings Exposed to Salt Stress.</title>
        <authorList>
            <person name="Zhang L."/>
            <person name="Zhang C."/>
            <person name="Wu P."/>
            <person name="Chen Y."/>
            <person name="Li M."/>
            <person name="Jiang H."/>
            <person name="Wu G."/>
        </authorList>
    </citation>
    <scope>NUCLEOTIDE SEQUENCE [LARGE SCALE GENOMIC DNA]</scope>
    <source>
        <strain evidence="2">cv. GZQX0401</strain>
        <tissue evidence="1">Young leaves</tissue>
    </source>
</reference>
<dbReference type="EMBL" id="KK914435">
    <property type="protein sequence ID" value="KDP36471.1"/>
    <property type="molecule type" value="Genomic_DNA"/>
</dbReference>
<organism evidence="1 2">
    <name type="scientific">Jatropha curcas</name>
    <name type="common">Barbados nut</name>
    <dbReference type="NCBI Taxonomy" id="180498"/>
    <lineage>
        <taxon>Eukaryota</taxon>
        <taxon>Viridiplantae</taxon>
        <taxon>Streptophyta</taxon>
        <taxon>Embryophyta</taxon>
        <taxon>Tracheophyta</taxon>
        <taxon>Spermatophyta</taxon>
        <taxon>Magnoliopsida</taxon>
        <taxon>eudicotyledons</taxon>
        <taxon>Gunneridae</taxon>
        <taxon>Pentapetalae</taxon>
        <taxon>rosids</taxon>
        <taxon>fabids</taxon>
        <taxon>Malpighiales</taxon>
        <taxon>Euphorbiaceae</taxon>
        <taxon>Crotonoideae</taxon>
        <taxon>Jatropheae</taxon>
        <taxon>Jatropha</taxon>
    </lineage>
</organism>
<keyword evidence="2" id="KW-1185">Reference proteome</keyword>
<dbReference type="AlphaFoldDB" id="A0A067KJQ1"/>
<evidence type="ECO:0000313" key="2">
    <source>
        <dbReference type="Proteomes" id="UP000027138"/>
    </source>
</evidence>
<protein>
    <submittedName>
        <fullName evidence="1">Uncharacterized protein</fullName>
    </submittedName>
</protein>
<evidence type="ECO:0000313" key="1">
    <source>
        <dbReference type="EMBL" id="KDP36471.1"/>
    </source>
</evidence>
<name>A0A067KJQ1_JATCU</name>
<sequence>MPAKGKRRLKNEGTRLVTLLSRSELKNRSSFHLLCHLETNGERDWSFAVNGKEAAVDRACWICQKYEERTESCRSKSQLTLFLATLK</sequence>
<gene>
    <name evidence="1" type="ORF">JCGZ_08601</name>
</gene>